<name>E3MP32_CAERE</name>
<evidence type="ECO:0000313" key="2">
    <source>
        <dbReference type="Proteomes" id="UP000008281"/>
    </source>
</evidence>
<accession>E3MP32</accession>
<dbReference type="Proteomes" id="UP000008281">
    <property type="component" value="Unassembled WGS sequence"/>
</dbReference>
<dbReference type="GeneID" id="9813821"/>
<dbReference type="KEGG" id="crq:GCK72_026042"/>
<proteinExistence type="predicted"/>
<dbReference type="HOGENOM" id="CLU_2280063_0_0_1"/>
<keyword evidence="2" id="KW-1185">Reference proteome</keyword>
<dbReference type="EMBL" id="DS268462">
    <property type="protein sequence ID" value="EFP06328.1"/>
    <property type="molecule type" value="Genomic_DNA"/>
</dbReference>
<evidence type="ECO:0000313" key="1">
    <source>
        <dbReference type="EMBL" id="EFP06328.1"/>
    </source>
</evidence>
<sequence>MKKMLIVNDRPKFKEVKMKTMSKVEVLIIGVNGRSLDKTSTKSSFRQRFRNHILSHHRSQWAILPMEHPSETSDRQRDICPEFMRDFLEKHLDRADMLATPF</sequence>
<dbReference type="AlphaFoldDB" id="E3MP32"/>
<dbReference type="InParanoid" id="E3MP32"/>
<protein>
    <submittedName>
        <fullName evidence="1">Uncharacterized protein</fullName>
    </submittedName>
</protein>
<reference evidence="1" key="1">
    <citation type="submission" date="2007-07" db="EMBL/GenBank/DDBJ databases">
        <title>PCAP assembly of the Caenorhabditis remanei genome.</title>
        <authorList>
            <consortium name="The Caenorhabditis remanei Sequencing Consortium"/>
            <person name="Wilson R.K."/>
        </authorList>
    </citation>
    <scope>NUCLEOTIDE SEQUENCE [LARGE SCALE GENOMIC DNA]</scope>
    <source>
        <strain evidence="1">PB4641</strain>
    </source>
</reference>
<dbReference type="CTD" id="9813821"/>
<dbReference type="RefSeq" id="XP_003101995.2">
    <property type="nucleotide sequence ID" value="XM_003101947.2"/>
</dbReference>
<organism evidence="2">
    <name type="scientific">Caenorhabditis remanei</name>
    <name type="common">Caenorhabditis vulgaris</name>
    <dbReference type="NCBI Taxonomy" id="31234"/>
    <lineage>
        <taxon>Eukaryota</taxon>
        <taxon>Metazoa</taxon>
        <taxon>Ecdysozoa</taxon>
        <taxon>Nematoda</taxon>
        <taxon>Chromadorea</taxon>
        <taxon>Rhabditida</taxon>
        <taxon>Rhabditina</taxon>
        <taxon>Rhabditomorpha</taxon>
        <taxon>Rhabditoidea</taxon>
        <taxon>Rhabditidae</taxon>
        <taxon>Peloderinae</taxon>
        <taxon>Caenorhabditis</taxon>
    </lineage>
</organism>
<gene>
    <name evidence="1" type="ORF">CRE_07647</name>
</gene>